<dbReference type="AlphaFoldDB" id="A0A1H2LF46"/>
<keyword evidence="1" id="KW-0812">Transmembrane</keyword>
<dbReference type="EMBL" id="LT629804">
    <property type="protein sequence ID" value="SDU79026.1"/>
    <property type="molecule type" value="Genomic_DNA"/>
</dbReference>
<evidence type="ECO:0000313" key="2">
    <source>
        <dbReference type="EMBL" id="SDU79026.1"/>
    </source>
</evidence>
<evidence type="ECO:0000256" key="1">
    <source>
        <dbReference type="SAM" id="Phobius"/>
    </source>
</evidence>
<keyword evidence="1" id="KW-0472">Membrane</keyword>
<dbReference type="GeneID" id="65344452"/>
<evidence type="ECO:0000313" key="3">
    <source>
        <dbReference type="Proteomes" id="UP000214355"/>
    </source>
</evidence>
<proteinExistence type="predicted"/>
<accession>A0A1H2LF46</accession>
<dbReference type="STRING" id="131112.SAMN04489737_0710"/>
<name>A0A1H2LF46_9ACTO</name>
<feature type="transmembrane region" description="Helical" evidence="1">
    <location>
        <begin position="7"/>
        <end position="25"/>
    </location>
</feature>
<keyword evidence="3" id="KW-1185">Reference proteome</keyword>
<protein>
    <submittedName>
        <fullName evidence="2">Uncharacterized protein</fullName>
    </submittedName>
</protein>
<organism evidence="2 3">
    <name type="scientific">Arcanobacterium phocae</name>
    <dbReference type="NCBI Taxonomy" id="131112"/>
    <lineage>
        <taxon>Bacteria</taxon>
        <taxon>Bacillati</taxon>
        <taxon>Actinomycetota</taxon>
        <taxon>Actinomycetes</taxon>
        <taxon>Actinomycetales</taxon>
        <taxon>Actinomycetaceae</taxon>
        <taxon>Arcanobacterium</taxon>
    </lineage>
</organism>
<feature type="transmembrane region" description="Helical" evidence="1">
    <location>
        <begin position="37"/>
        <end position="57"/>
    </location>
</feature>
<keyword evidence="1" id="KW-1133">Transmembrane helix</keyword>
<dbReference type="RefSeq" id="WP_091279980.1">
    <property type="nucleotide sequence ID" value="NZ_JABAOT010000003.1"/>
</dbReference>
<sequence>MSRLTKYLSAGVLLAIVNSFIVMSPDLLDGVGIGTALANNITKVVIQAIIALVIMGSGGVMREKADSGELPDGTVQNLLFFALAAALMLIAVAIAVLWR</sequence>
<reference evidence="3" key="1">
    <citation type="submission" date="2016-10" db="EMBL/GenBank/DDBJ databases">
        <authorList>
            <person name="Varghese N."/>
            <person name="Submissions S."/>
        </authorList>
    </citation>
    <scope>NUCLEOTIDE SEQUENCE [LARGE SCALE GENOMIC DNA]</scope>
    <source>
        <strain evidence="3">DSM 10002</strain>
    </source>
</reference>
<gene>
    <name evidence="2" type="ORF">SAMN04489737_0710</name>
</gene>
<dbReference type="Proteomes" id="UP000214355">
    <property type="component" value="Chromosome I"/>
</dbReference>
<feature type="transmembrane region" description="Helical" evidence="1">
    <location>
        <begin position="78"/>
        <end position="98"/>
    </location>
</feature>